<gene>
    <name evidence="2" type="ORF">PUR21_03315</name>
</gene>
<keyword evidence="3" id="KW-1185">Reference proteome</keyword>
<dbReference type="EMBL" id="JAQYXL010000001">
    <property type="protein sequence ID" value="MEN3226700.1"/>
    <property type="molecule type" value="Genomic_DNA"/>
</dbReference>
<organism evidence="2 3">
    <name type="scientific">Methylorubrum rhodesianum</name>
    <dbReference type="NCBI Taxonomy" id="29427"/>
    <lineage>
        <taxon>Bacteria</taxon>
        <taxon>Pseudomonadati</taxon>
        <taxon>Pseudomonadota</taxon>
        <taxon>Alphaproteobacteria</taxon>
        <taxon>Hyphomicrobiales</taxon>
        <taxon>Methylobacteriaceae</taxon>
        <taxon>Methylorubrum</taxon>
    </lineage>
</organism>
<accession>A0ABU9Z6L5</accession>
<evidence type="ECO:0000256" key="1">
    <source>
        <dbReference type="SAM" id="MobiDB-lite"/>
    </source>
</evidence>
<reference evidence="2 3" key="1">
    <citation type="journal article" date="2023" name="PLoS ONE">
        <title>Complete genome assembly of Hawai'i environmental nontuberculous mycobacteria reveals unexpected co-isolation with methylobacteria.</title>
        <authorList>
            <person name="Hendrix J."/>
            <person name="Epperson L.E."/>
            <person name="Tong E.I."/>
            <person name="Chan Y.L."/>
            <person name="Hasan N.A."/>
            <person name="Dawrs S.N."/>
            <person name="Norton G.J."/>
            <person name="Virdi R."/>
            <person name="Crooks J.L."/>
            <person name="Chan E.D."/>
            <person name="Honda J.R."/>
            <person name="Strong M."/>
        </authorList>
    </citation>
    <scope>NUCLEOTIDE SEQUENCE [LARGE SCALE GENOMIC DNA]</scope>
    <source>
        <strain evidence="2 3">NJH_HI01</strain>
    </source>
</reference>
<comment type="caution">
    <text evidence="2">The sequence shown here is derived from an EMBL/GenBank/DDBJ whole genome shotgun (WGS) entry which is preliminary data.</text>
</comment>
<proteinExistence type="predicted"/>
<name>A0ABU9Z6L5_9HYPH</name>
<evidence type="ECO:0000313" key="2">
    <source>
        <dbReference type="EMBL" id="MEN3226700.1"/>
    </source>
</evidence>
<feature type="region of interest" description="Disordered" evidence="1">
    <location>
        <begin position="27"/>
        <end position="97"/>
    </location>
</feature>
<protein>
    <submittedName>
        <fullName evidence="2">Uncharacterized protein</fullName>
    </submittedName>
</protein>
<dbReference type="RefSeq" id="WP_309236252.1">
    <property type="nucleotide sequence ID" value="NZ_JACHOS010000023.1"/>
</dbReference>
<sequence length="97" mass="10409">MATTVVDGLAAGGRRMAVRVIGGAYRDDGEAEDEGSSRWADKRRQRCPGSLRRAGEDRLAHSGMASRQARRSGGTALPVRVRKSGRAAGPSWRCPED</sequence>
<evidence type="ECO:0000313" key="3">
    <source>
        <dbReference type="Proteomes" id="UP001404845"/>
    </source>
</evidence>
<dbReference type="Proteomes" id="UP001404845">
    <property type="component" value="Unassembled WGS sequence"/>
</dbReference>